<evidence type="ECO:0000313" key="1">
    <source>
        <dbReference type="EMBL" id="RBR20333.1"/>
    </source>
</evidence>
<sequence length="160" mass="18425">MEFELEQDENNPQPIPLQVQDSHIPLDYEHAPYLENLDVSNFPDPGFDFSCLDDADHDEGLASFEEQVMPQSDELHDYFSQVDIPAEIDLSLLQPPEEHLIEPFSETLDFEPLSYEAIIQDFVPPTPSRMLHPPFLQISHQSGQICKLYLPNNEPQPFTF</sequence>
<dbReference type="AlphaFoldDB" id="A0A366RTD0"/>
<proteinExistence type="predicted"/>
<reference evidence="1 2" key="1">
    <citation type="submission" date="2018-06" db="EMBL/GenBank/DDBJ databases">
        <title>Fusarium incarnatum-equiseti species complex species 28.</title>
        <authorList>
            <person name="Gardiner D.M."/>
        </authorList>
    </citation>
    <scope>NUCLEOTIDE SEQUENCE [LARGE SCALE GENOMIC DNA]</scope>
    <source>
        <strain evidence="1 2">FIESC_28</strain>
    </source>
</reference>
<protein>
    <submittedName>
        <fullName evidence="1">Uncharacterized protein</fullName>
    </submittedName>
</protein>
<keyword evidence="2" id="KW-1185">Reference proteome</keyword>
<dbReference type="EMBL" id="QKXC01000107">
    <property type="protein sequence ID" value="RBR20333.1"/>
    <property type="molecule type" value="Genomic_DNA"/>
</dbReference>
<dbReference type="GeneID" id="41994740"/>
<dbReference type="RefSeq" id="XP_031016515.1">
    <property type="nucleotide sequence ID" value="XM_031159444.1"/>
</dbReference>
<dbReference type="Proteomes" id="UP000253153">
    <property type="component" value="Unassembled WGS sequence"/>
</dbReference>
<gene>
    <name evidence="1" type="ORF">FIESC28_05297</name>
</gene>
<comment type="caution">
    <text evidence="1">The sequence shown here is derived from an EMBL/GenBank/DDBJ whole genome shotgun (WGS) entry which is preliminary data.</text>
</comment>
<organism evidence="1 2">
    <name type="scientific">Fusarium coffeatum</name>
    <dbReference type="NCBI Taxonomy" id="231269"/>
    <lineage>
        <taxon>Eukaryota</taxon>
        <taxon>Fungi</taxon>
        <taxon>Dikarya</taxon>
        <taxon>Ascomycota</taxon>
        <taxon>Pezizomycotina</taxon>
        <taxon>Sordariomycetes</taxon>
        <taxon>Hypocreomycetidae</taxon>
        <taxon>Hypocreales</taxon>
        <taxon>Nectriaceae</taxon>
        <taxon>Fusarium</taxon>
        <taxon>Fusarium incarnatum-equiseti species complex</taxon>
    </lineage>
</organism>
<name>A0A366RTD0_9HYPO</name>
<accession>A0A366RTD0</accession>
<evidence type="ECO:0000313" key="2">
    <source>
        <dbReference type="Proteomes" id="UP000253153"/>
    </source>
</evidence>